<sequence>MQDKHNICGDRIDYKLPTGVDESQADRYRSAAQSAEDALAIIAEIQDDRKNESGEICEPVTETTINTIREINHQYLMPALSTLAVLERDQK</sequence>
<dbReference type="AlphaFoldDB" id="L9YVT3"/>
<dbReference type="EMBL" id="AOII01000046">
    <property type="protein sequence ID" value="ELY78244.1"/>
    <property type="molecule type" value="Genomic_DNA"/>
</dbReference>
<comment type="caution">
    <text evidence="1">The sequence shown here is derived from an EMBL/GenBank/DDBJ whole genome shotgun (WGS) entry which is preliminary data.</text>
</comment>
<evidence type="ECO:0000313" key="2">
    <source>
        <dbReference type="Proteomes" id="UP000011618"/>
    </source>
</evidence>
<dbReference type="OrthoDB" id="385893at2157"/>
<dbReference type="RefSeq" id="WP_006185461.1">
    <property type="nucleotide sequence ID" value="NZ_AOII01000046.1"/>
</dbReference>
<proteinExistence type="predicted"/>
<organism evidence="1 2">
    <name type="scientific">Natrinema pallidum DSM 3751</name>
    <dbReference type="NCBI Taxonomy" id="1227495"/>
    <lineage>
        <taxon>Archaea</taxon>
        <taxon>Methanobacteriati</taxon>
        <taxon>Methanobacteriota</taxon>
        <taxon>Stenosarchaea group</taxon>
        <taxon>Halobacteria</taxon>
        <taxon>Halobacteriales</taxon>
        <taxon>Natrialbaceae</taxon>
        <taxon>Natrinema</taxon>
    </lineage>
</organism>
<protein>
    <submittedName>
        <fullName evidence="1">Uncharacterized protein</fullName>
    </submittedName>
</protein>
<gene>
    <name evidence="1" type="ORF">C487_09459</name>
</gene>
<reference evidence="1 2" key="1">
    <citation type="journal article" date="2014" name="PLoS Genet.">
        <title>Phylogenetically driven sequencing of extremely halophilic archaea reveals strategies for static and dynamic osmo-response.</title>
        <authorList>
            <person name="Becker E.A."/>
            <person name="Seitzer P.M."/>
            <person name="Tritt A."/>
            <person name="Larsen D."/>
            <person name="Krusor M."/>
            <person name="Yao A.I."/>
            <person name="Wu D."/>
            <person name="Madern D."/>
            <person name="Eisen J.A."/>
            <person name="Darling A.E."/>
            <person name="Facciotti M.T."/>
        </authorList>
    </citation>
    <scope>NUCLEOTIDE SEQUENCE [LARGE SCALE GENOMIC DNA]</scope>
    <source>
        <strain evidence="1 2">DSM 3751</strain>
    </source>
</reference>
<evidence type="ECO:0000313" key="1">
    <source>
        <dbReference type="EMBL" id="ELY78244.1"/>
    </source>
</evidence>
<dbReference type="Proteomes" id="UP000011618">
    <property type="component" value="Unassembled WGS sequence"/>
</dbReference>
<name>L9YVT3_9EURY</name>
<accession>L9YVT3</accession>